<reference evidence="3 4" key="1">
    <citation type="journal article" date="2023" name="Plants (Basel)">
        <title>Bridging the Gap: Combining Genomics and Transcriptomics Approaches to Understand Stylosanthes scabra, an Orphan Legume from the Brazilian Caatinga.</title>
        <authorList>
            <person name="Ferreira-Neto J.R.C."/>
            <person name="da Silva M.D."/>
            <person name="Binneck E."/>
            <person name="de Melo N.F."/>
            <person name="da Silva R.H."/>
            <person name="de Melo A.L.T.M."/>
            <person name="Pandolfi V."/>
            <person name="Bustamante F.O."/>
            <person name="Brasileiro-Vidal A.C."/>
            <person name="Benko-Iseppon A.M."/>
        </authorList>
    </citation>
    <scope>NUCLEOTIDE SEQUENCE [LARGE SCALE GENOMIC DNA]</scope>
    <source>
        <tissue evidence="3">Leaves</tissue>
    </source>
</reference>
<feature type="compositionally biased region" description="Basic and acidic residues" evidence="2">
    <location>
        <begin position="515"/>
        <end position="528"/>
    </location>
</feature>
<gene>
    <name evidence="3" type="ORF">PIB30_012662</name>
</gene>
<feature type="compositionally biased region" description="Polar residues" evidence="2">
    <location>
        <begin position="500"/>
        <end position="513"/>
    </location>
</feature>
<keyword evidence="1" id="KW-0175">Coiled coil</keyword>
<feature type="region of interest" description="Disordered" evidence="2">
    <location>
        <begin position="494"/>
        <end position="542"/>
    </location>
</feature>
<evidence type="ECO:0000313" key="4">
    <source>
        <dbReference type="Proteomes" id="UP001341840"/>
    </source>
</evidence>
<evidence type="ECO:0000256" key="1">
    <source>
        <dbReference type="SAM" id="Coils"/>
    </source>
</evidence>
<feature type="compositionally biased region" description="Low complexity" evidence="2">
    <location>
        <begin position="351"/>
        <end position="363"/>
    </location>
</feature>
<evidence type="ECO:0000313" key="3">
    <source>
        <dbReference type="EMBL" id="MED6216935.1"/>
    </source>
</evidence>
<comment type="caution">
    <text evidence="3">The sequence shown here is derived from an EMBL/GenBank/DDBJ whole genome shotgun (WGS) entry which is preliminary data.</text>
</comment>
<feature type="region of interest" description="Disordered" evidence="2">
    <location>
        <begin position="93"/>
        <end position="139"/>
    </location>
</feature>
<feature type="region of interest" description="Disordered" evidence="2">
    <location>
        <begin position="316"/>
        <end position="335"/>
    </location>
</feature>
<feature type="compositionally biased region" description="Polar residues" evidence="2">
    <location>
        <begin position="417"/>
        <end position="453"/>
    </location>
</feature>
<protein>
    <submittedName>
        <fullName evidence="3">Uncharacterized protein</fullName>
    </submittedName>
</protein>
<proteinExistence type="predicted"/>
<organism evidence="3 4">
    <name type="scientific">Stylosanthes scabra</name>
    <dbReference type="NCBI Taxonomy" id="79078"/>
    <lineage>
        <taxon>Eukaryota</taxon>
        <taxon>Viridiplantae</taxon>
        <taxon>Streptophyta</taxon>
        <taxon>Embryophyta</taxon>
        <taxon>Tracheophyta</taxon>
        <taxon>Spermatophyta</taxon>
        <taxon>Magnoliopsida</taxon>
        <taxon>eudicotyledons</taxon>
        <taxon>Gunneridae</taxon>
        <taxon>Pentapetalae</taxon>
        <taxon>rosids</taxon>
        <taxon>fabids</taxon>
        <taxon>Fabales</taxon>
        <taxon>Fabaceae</taxon>
        <taxon>Papilionoideae</taxon>
        <taxon>50 kb inversion clade</taxon>
        <taxon>dalbergioids sensu lato</taxon>
        <taxon>Dalbergieae</taxon>
        <taxon>Pterocarpus clade</taxon>
        <taxon>Stylosanthes</taxon>
    </lineage>
</organism>
<feature type="compositionally biased region" description="Basic and acidic residues" evidence="2">
    <location>
        <begin position="458"/>
        <end position="469"/>
    </location>
</feature>
<feature type="compositionally biased region" description="Polar residues" evidence="2">
    <location>
        <begin position="316"/>
        <end position="332"/>
    </location>
</feature>
<feature type="region of interest" description="Disordered" evidence="2">
    <location>
        <begin position="408"/>
        <end position="472"/>
    </location>
</feature>
<dbReference type="Proteomes" id="UP001341840">
    <property type="component" value="Unassembled WGS sequence"/>
</dbReference>
<feature type="compositionally biased region" description="Polar residues" evidence="2">
    <location>
        <begin position="529"/>
        <end position="539"/>
    </location>
</feature>
<feature type="coiled-coil region" evidence="1">
    <location>
        <begin position="41"/>
        <end position="68"/>
    </location>
</feature>
<accession>A0ABU6Z5T4</accession>
<feature type="compositionally biased region" description="Basic residues" evidence="2">
    <location>
        <begin position="181"/>
        <end position="193"/>
    </location>
</feature>
<sequence length="777" mass="87184">MVVPISLLGPINQRRTSSMEDSTALTIEFLRARLLSERSISRRARQRADELEKKVIELEEQVRMVTLQRKMAEKATADILAILENHGISDISNEFESESGRDTPCEYGVSNDSTNDGERFLSSKGRQNGSEELSSSDLDSSPLYGGLSWKGHHDSSPSLEKYNNHNVRRETSSSSVSSSSKNHHCGKPFRKIRNKRTRSAVMPGYISVEVDCQENEVAPYFEGFQNCSDGYERDKDMEKALEHQGLPIDEYEAMEKAQIDLEEKFRENHCAIPGSYDWSNKKDETKTQHNSNAQDDEAEATDTCFFERSLRVPTSFDQTRGYNNQKNTTFSSDDFFDQENLHSQLKGKQIESPNNYHSHSSNQHNEEPYSHYYPDSKLIDKAESSCVLFFEELLGAGGKYIAQKSFDGKRSYDNQENETSSSDLSGQENSTSQLKGSQNESSANCHYQPSNLHLQEPYGHHSPDSKQIDNAEPADSSLFKGILTAEAKDKMKTSVDGTKGYNNQSNPTFSSSDVVVHENSHTQLKENQNESSENYQYDSSNKHNQEPYGCHYPYCKQIGYFPTDVHGGLHQNDDLYALVCHEQSHKFSGVLESLKQAKTIIQQELNNRAPLVETEYVAKACKPSAYVSKSEKNIDIHTGSFSFFRQPTDFPDEEATASSRIQDSTSRLRSNFFLDRGISRTTGYSSKTSSLFQVDQSLANPQLLNGSRFNSRKVPFDAFCDGGLLSSNKQVYPGFPIFPIYSDATAMMSMPSGDALSGPDTRSRVGVGVPGAYNFSL</sequence>
<dbReference type="PANTHER" id="PTHR33701:SF3">
    <property type="entry name" value="TRANSCRIPTIONAL REGULATOR ATRX"/>
    <property type="match status" value="1"/>
</dbReference>
<feature type="region of interest" description="Disordered" evidence="2">
    <location>
        <begin position="350"/>
        <end position="371"/>
    </location>
</feature>
<dbReference type="PANTHER" id="PTHR33701">
    <property type="entry name" value="TRANSMEMBRANE PROTEIN"/>
    <property type="match status" value="1"/>
</dbReference>
<feature type="region of interest" description="Disordered" evidence="2">
    <location>
        <begin position="152"/>
        <end position="193"/>
    </location>
</feature>
<evidence type="ECO:0000256" key="2">
    <source>
        <dbReference type="SAM" id="MobiDB-lite"/>
    </source>
</evidence>
<feature type="compositionally biased region" description="Low complexity" evidence="2">
    <location>
        <begin position="130"/>
        <end position="139"/>
    </location>
</feature>
<keyword evidence="4" id="KW-1185">Reference proteome</keyword>
<feature type="region of interest" description="Disordered" evidence="2">
    <location>
        <begin position="276"/>
        <end position="300"/>
    </location>
</feature>
<dbReference type="EMBL" id="JASCZI010271892">
    <property type="protein sequence ID" value="MED6216935.1"/>
    <property type="molecule type" value="Genomic_DNA"/>
</dbReference>
<name>A0ABU6Z5T4_9FABA</name>